<evidence type="ECO:0000313" key="1">
    <source>
        <dbReference type="EMBL" id="UXD86896.1"/>
    </source>
</evidence>
<dbReference type="PANTHER" id="PTHR22602">
    <property type="entry name" value="TRANSFERASE CAF17, MITOCHONDRIAL-RELATED"/>
    <property type="match status" value="1"/>
</dbReference>
<dbReference type="InterPro" id="IPR045179">
    <property type="entry name" value="YgfZ/GcvT"/>
</dbReference>
<gene>
    <name evidence="1" type="ORF">HUF19_05305</name>
</gene>
<dbReference type="Gene3D" id="2.40.30.160">
    <property type="match status" value="1"/>
</dbReference>
<proteinExistence type="predicted"/>
<accession>A0ABY6A7E8</accession>
<reference evidence="2" key="1">
    <citation type="submission" date="2020-06" db="EMBL/GenBank/DDBJ databases">
        <title>Thalassolituus marinus alknpb1M-1, a hydrocarbon-degrading bacterium isolated from the deep-sea overlying water using an in-situ strategy from the South China Sea basin.</title>
        <authorList>
            <person name="Dong C."/>
            <person name="Chen Y."/>
            <person name="Shao Z."/>
        </authorList>
    </citation>
    <scope>NUCLEOTIDE SEQUENCE [LARGE SCALE GENOMIC DNA]</scope>
    <source>
        <strain evidence="2">alknpb1M-1</strain>
    </source>
</reference>
<evidence type="ECO:0000313" key="2">
    <source>
        <dbReference type="Proteomes" id="UP001065322"/>
    </source>
</evidence>
<dbReference type="InterPro" id="IPR017703">
    <property type="entry name" value="YgfZ/GCV_T_CS"/>
</dbReference>
<dbReference type="Proteomes" id="UP001065322">
    <property type="component" value="Chromosome"/>
</dbReference>
<dbReference type="EMBL" id="CP054475">
    <property type="protein sequence ID" value="UXD86896.1"/>
    <property type="molecule type" value="Genomic_DNA"/>
</dbReference>
<dbReference type="PANTHER" id="PTHR22602:SF0">
    <property type="entry name" value="TRANSFERASE CAF17, MITOCHONDRIAL-RELATED"/>
    <property type="match status" value="1"/>
</dbReference>
<keyword evidence="2" id="KW-1185">Reference proteome</keyword>
<dbReference type="RefSeq" id="WP_260998819.1">
    <property type="nucleotide sequence ID" value="NZ_CP054475.1"/>
</dbReference>
<dbReference type="NCBIfam" id="TIGR03317">
    <property type="entry name" value="ygfZ_signature"/>
    <property type="match status" value="1"/>
</dbReference>
<protein>
    <submittedName>
        <fullName evidence="1">Folate-binding protein YgfZ</fullName>
    </submittedName>
</protein>
<dbReference type="Gene3D" id="3.30.70.1400">
    <property type="entry name" value="Aminomethyltransferase beta-barrel domains"/>
    <property type="match status" value="1"/>
</dbReference>
<sequence length="336" mass="37073">MSEASIVLPGQIDPQGFIPEQPATQGLTWLSAFALLEISGPDSERFLQGQLTCDMTSLKADRWTLGACCTAKGRMVANFVIARHGDSVWLRLPRAQVSALRQHLARYAVFFKVAMTEHLDDWLVTADVPADVPAKLSAYDDNPDSLSDGRLLQHDSSDNSLTLHWPDGRVEYWLPAEKANAQLQQAPELIAEQQWWLGDIAEGIVWVEEASREAWVPQFIDWHIHEGISFRKGCYTGQEIVARLQYLGKSKKNLVAVSTTQDEVIGIMTPLQDSNGKTLGDIAAWCGRLGLAVMNSDWPESGIKAGEIPVTLARLSYTEGTTEQNNSDADPAITDN</sequence>
<dbReference type="SUPFAM" id="SSF103025">
    <property type="entry name" value="Folate-binding domain"/>
    <property type="match status" value="1"/>
</dbReference>
<name>A0ABY6A7E8_9GAMM</name>
<organism evidence="1 2">
    <name type="scientific">Thalassolituus hydrocarboniclasticus</name>
    <dbReference type="NCBI Taxonomy" id="2742796"/>
    <lineage>
        <taxon>Bacteria</taxon>
        <taxon>Pseudomonadati</taxon>
        <taxon>Pseudomonadota</taxon>
        <taxon>Gammaproteobacteria</taxon>
        <taxon>Oceanospirillales</taxon>
        <taxon>Oceanospirillaceae</taxon>
        <taxon>Thalassolituus</taxon>
    </lineage>
</organism>